<gene>
    <name evidence="2" type="ORF">DPMN_087002</name>
</gene>
<reference evidence="2" key="1">
    <citation type="journal article" date="2019" name="bioRxiv">
        <title>The Genome of the Zebra Mussel, Dreissena polymorpha: A Resource for Invasive Species Research.</title>
        <authorList>
            <person name="McCartney M.A."/>
            <person name="Auch B."/>
            <person name="Kono T."/>
            <person name="Mallez S."/>
            <person name="Zhang Y."/>
            <person name="Obille A."/>
            <person name="Becker A."/>
            <person name="Abrahante J.E."/>
            <person name="Garbe J."/>
            <person name="Badalamenti J.P."/>
            <person name="Herman A."/>
            <person name="Mangelson H."/>
            <person name="Liachko I."/>
            <person name="Sullivan S."/>
            <person name="Sone E.D."/>
            <person name="Koren S."/>
            <person name="Silverstein K.A.T."/>
            <person name="Beckman K.B."/>
            <person name="Gohl D.M."/>
        </authorList>
    </citation>
    <scope>NUCLEOTIDE SEQUENCE</scope>
    <source>
        <strain evidence="2">Duluth1</strain>
        <tissue evidence="2">Whole animal</tissue>
    </source>
</reference>
<dbReference type="AlphaFoldDB" id="A0A9D4QWH4"/>
<feature type="region of interest" description="Disordered" evidence="1">
    <location>
        <begin position="1"/>
        <end position="27"/>
    </location>
</feature>
<proteinExistence type="predicted"/>
<sequence>MRRSQDGSVSSSSSNKASGDEEVQKPRLRASDRPVWVDLVALQYRVLVFVYEKK</sequence>
<dbReference type="EMBL" id="JAIWYP010000003">
    <property type="protein sequence ID" value="KAH3844740.1"/>
    <property type="molecule type" value="Genomic_DNA"/>
</dbReference>
<feature type="compositionally biased region" description="Low complexity" evidence="1">
    <location>
        <begin position="1"/>
        <end position="17"/>
    </location>
</feature>
<organism evidence="2 3">
    <name type="scientific">Dreissena polymorpha</name>
    <name type="common">Zebra mussel</name>
    <name type="synonym">Mytilus polymorpha</name>
    <dbReference type="NCBI Taxonomy" id="45954"/>
    <lineage>
        <taxon>Eukaryota</taxon>
        <taxon>Metazoa</taxon>
        <taxon>Spiralia</taxon>
        <taxon>Lophotrochozoa</taxon>
        <taxon>Mollusca</taxon>
        <taxon>Bivalvia</taxon>
        <taxon>Autobranchia</taxon>
        <taxon>Heteroconchia</taxon>
        <taxon>Euheterodonta</taxon>
        <taxon>Imparidentia</taxon>
        <taxon>Neoheterodontei</taxon>
        <taxon>Myida</taxon>
        <taxon>Dreissenoidea</taxon>
        <taxon>Dreissenidae</taxon>
        <taxon>Dreissena</taxon>
    </lineage>
</organism>
<reference evidence="2" key="2">
    <citation type="submission" date="2020-11" db="EMBL/GenBank/DDBJ databases">
        <authorList>
            <person name="McCartney M.A."/>
            <person name="Auch B."/>
            <person name="Kono T."/>
            <person name="Mallez S."/>
            <person name="Becker A."/>
            <person name="Gohl D.M."/>
            <person name="Silverstein K.A.T."/>
            <person name="Koren S."/>
            <person name="Bechman K.B."/>
            <person name="Herman A."/>
            <person name="Abrahante J.E."/>
            <person name="Garbe J."/>
        </authorList>
    </citation>
    <scope>NUCLEOTIDE SEQUENCE</scope>
    <source>
        <strain evidence="2">Duluth1</strain>
        <tissue evidence="2">Whole animal</tissue>
    </source>
</reference>
<feature type="compositionally biased region" description="Basic and acidic residues" evidence="1">
    <location>
        <begin position="18"/>
        <end position="27"/>
    </location>
</feature>
<protein>
    <submittedName>
        <fullName evidence="2">Uncharacterized protein</fullName>
    </submittedName>
</protein>
<name>A0A9D4QWH4_DREPO</name>
<evidence type="ECO:0000313" key="3">
    <source>
        <dbReference type="Proteomes" id="UP000828390"/>
    </source>
</evidence>
<keyword evidence="3" id="KW-1185">Reference proteome</keyword>
<dbReference type="Proteomes" id="UP000828390">
    <property type="component" value="Unassembled WGS sequence"/>
</dbReference>
<evidence type="ECO:0000256" key="1">
    <source>
        <dbReference type="SAM" id="MobiDB-lite"/>
    </source>
</evidence>
<comment type="caution">
    <text evidence="2">The sequence shown here is derived from an EMBL/GenBank/DDBJ whole genome shotgun (WGS) entry which is preliminary data.</text>
</comment>
<accession>A0A9D4QWH4</accession>
<evidence type="ECO:0000313" key="2">
    <source>
        <dbReference type="EMBL" id="KAH3844740.1"/>
    </source>
</evidence>